<dbReference type="UniPathway" id="UPA00143"/>
<dbReference type="GO" id="GO:0005634">
    <property type="term" value="C:nucleus"/>
    <property type="evidence" value="ECO:0007669"/>
    <property type="project" value="TreeGrafter"/>
</dbReference>
<dbReference type="PANTHER" id="PTHR15493">
    <property type="entry name" value="F-BOX ONLY PROTEIN 5 AND 43"/>
    <property type="match status" value="1"/>
</dbReference>
<dbReference type="Gene3D" id="2.20.25.20">
    <property type="match status" value="1"/>
</dbReference>
<dbReference type="InterPro" id="IPR036047">
    <property type="entry name" value="F-box-like_dom_sf"/>
</dbReference>
<dbReference type="InterPro" id="IPR047147">
    <property type="entry name" value="FBX5_43"/>
</dbReference>
<dbReference type="GO" id="GO:0007088">
    <property type="term" value="P:regulation of mitotic nuclear division"/>
    <property type="evidence" value="ECO:0007669"/>
    <property type="project" value="InterPro"/>
</dbReference>
<keyword evidence="4" id="KW-0833">Ubl conjugation pathway</keyword>
<reference evidence="10" key="1">
    <citation type="submission" date="2020-01" db="EMBL/GenBank/DDBJ databases">
        <title>Draft genome sequence of the Termite Coptotermes fromosanus.</title>
        <authorList>
            <person name="Itakura S."/>
            <person name="Yosikawa Y."/>
            <person name="Umezawa K."/>
        </authorList>
    </citation>
    <scope>NUCLEOTIDE SEQUENCE [LARGE SCALE GENOMIC DNA]</scope>
</reference>
<dbReference type="Gene3D" id="1.20.1280.50">
    <property type="match status" value="1"/>
</dbReference>
<dbReference type="OrthoDB" id="8192460at2759"/>
<comment type="pathway">
    <text evidence="1">Protein modification; protein ubiquitination.</text>
</comment>
<evidence type="ECO:0000256" key="7">
    <source>
        <dbReference type="SAM" id="MobiDB-lite"/>
    </source>
</evidence>
<dbReference type="CDD" id="cd22086">
    <property type="entry name" value="F-box_EMI"/>
    <property type="match status" value="1"/>
</dbReference>
<dbReference type="GO" id="GO:0045835">
    <property type="term" value="P:negative regulation of meiotic nuclear division"/>
    <property type="evidence" value="ECO:0007669"/>
    <property type="project" value="InterPro"/>
</dbReference>
<gene>
    <name evidence="9" type="ORF">Cfor_11540</name>
</gene>
<evidence type="ECO:0000313" key="9">
    <source>
        <dbReference type="EMBL" id="GFG34543.1"/>
    </source>
</evidence>
<dbReference type="InParanoid" id="A0A6L2PPM6"/>
<evidence type="ECO:0000259" key="8">
    <source>
        <dbReference type="PROSITE" id="PS51872"/>
    </source>
</evidence>
<accession>A0A6L2PPM6</accession>
<dbReference type="Proteomes" id="UP000502823">
    <property type="component" value="Unassembled WGS sequence"/>
</dbReference>
<evidence type="ECO:0000313" key="10">
    <source>
        <dbReference type="Proteomes" id="UP000502823"/>
    </source>
</evidence>
<evidence type="ECO:0000256" key="2">
    <source>
        <dbReference type="ARBA" id="ARBA00022723"/>
    </source>
</evidence>
<keyword evidence="2" id="KW-0479">Metal-binding</keyword>
<dbReference type="PROSITE" id="PS51872">
    <property type="entry name" value="ZF_ZBR"/>
    <property type="match status" value="1"/>
</dbReference>
<protein>
    <recommendedName>
        <fullName evidence="8">ZBR-type domain-containing protein</fullName>
    </recommendedName>
</protein>
<dbReference type="AlphaFoldDB" id="A0A6L2PPM6"/>
<sequence length="481" mass="53797">MAWYTPVSEVHLPMHSDDSGYFSCPPDSVASLDSEPCSNKKLSHGYNCRNCATSTPHTLLFSTPEVYCHGARRALTHKRKASSGRFNLLRRPAYVSSSVRLNKSCTGSDLQNKGELSLDDDFVGLSLLDNSFDLQENGKLDDSAIWCDEADMNENESGKTKAKNDVDNMEQKLDKNEQVNCFHQVYMPTAHETGMLDGKIGSQETVNLYHSHHRDLPVQECNLITNKLTKLTRKSLSQNPLKRCQSSEDFTQSSMPFSLKYSSQQLPHSNGQEKVDFLSLLGQKNDYSIIVKGILGYLEPVDLTAVALVSKTWNRICTSDSDASRRIHCYVQHKRRNKENSDPLQANKLVSTTPAHTRPRICLREIQNMGNEGSSQTVHSPPSPPASPSKRRFLQFYKAGQQLENGKTLAPCPRCSLPSQIDGVSNVGQCTHKTCQYLFCCICHCESHNGSPCPFMVSFPQVRKRPSSICSKGSKKNLRRL</sequence>
<dbReference type="GO" id="GO:0008270">
    <property type="term" value="F:zinc ion binding"/>
    <property type="evidence" value="ECO:0007669"/>
    <property type="project" value="UniProtKB-KW"/>
</dbReference>
<feature type="domain" description="ZBR-type" evidence="8">
    <location>
        <begin position="408"/>
        <end position="456"/>
    </location>
</feature>
<feature type="region of interest" description="Disordered" evidence="7">
    <location>
        <begin position="371"/>
        <end position="390"/>
    </location>
</feature>
<dbReference type="InterPro" id="IPR001810">
    <property type="entry name" value="F-box_dom"/>
</dbReference>
<comment type="caution">
    <text evidence="9">The sequence shown here is derived from an EMBL/GenBank/DDBJ whole genome shotgun (WGS) entry which is preliminary data.</text>
</comment>
<keyword evidence="5" id="KW-0862">Zinc</keyword>
<dbReference type="SUPFAM" id="SSF81383">
    <property type="entry name" value="F-box domain"/>
    <property type="match status" value="1"/>
</dbReference>
<evidence type="ECO:0000256" key="6">
    <source>
        <dbReference type="SAM" id="Coils"/>
    </source>
</evidence>
<dbReference type="GO" id="GO:0016567">
    <property type="term" value="P:protein ubiquitination"/>
    <property type="evidence" value="ECO:0007669"/>
    <property type="project" value="UniProtKB-UniPathway"/>
</dbReference>
<keyword evidence="6" id="KW-0175">Coiled coil</keyword>
<dbReference type="InterPro" id="IPR044064">
    <property type="entry name" value="ZF_ZBR"/>
</dbReference>
<evidence type="ECO:0000256" key="1">
    <source>
        <dbReference type="ARBA" id="ARBA00004906"/>
    </source>
</evidence>
<proteinExistence type="predicted"/>
<feature type="coiled-coil region" evidence="6">
    <location>
        <begin position="152"/>
        <end position="179"/>
    </location>
</feature>
<dbReference type="CDD" id="cd20348">
    <property type="entry name" value="BRcat_RBR_EMI"/>
    <property type="match status" value="1"/>
</dbReference>
<organism evidence="9 10">
    <name type="scientific">Coptotermes formosanus</name>
    <name type="common">Formosan subterranean termite</name>
    <dbReference type="NCBI Taxonomy" id="36987"/>
    <lineage>
        <taxon>Eukaryota</taxon>
        <taxon>Metazoa</taxon>
        <taxon>Ecdysozoa</taxon>
        <taxon>Arthropoda</taxon>
        <taxon>Hexapoda</taxon>
        <taxon>Insecta</taxon>
        <taxon>Pterygota</taxon>
        <taxon>Neoptera</taxon>
        <taxon>Polyneoptera</taxon>
        <taxon>Dictyoptera</taxon>
        <taxon>Blattodea</taxon>
        <taxon>Blattoidea</taxon>
        <taxon>Termitoidae</taxon>
        <taxon>Rhinotermitidae</taxon>
        <taxon>Coptotermes</taxon>
    </lineage>
</organism>
<dbReference type="Pfam" id="PF12937">
    <property type="entry name" value="F-box-like"/>
    <property type="match status" value="1"/>
</dbReference>
<name>A0A6L2PPM6_COPFO</name>
<dbReference type="EMBL" id="BLKM01005504">
    <property type="protein sequence ID" value="GFG34543.1"/>
    <property type="molecule type" value="Genomic_DNA"/>
</dbReference>
<keyword evidence="3" id="KW-0863">Zinc-finger</keyword>
<evidence type="ECO:0000256" key="3">
    <source>
        <dbReference type="ARBA" id="ARBA00022771"/>
    </source>
</evidence>
<keyword evidence="10" id="KW-1185">Reference proteome</keyword>
<evidence type="ECO:0000256" key="5">
    <source>
        <dbReference type="ARBA" id="ARBA00022833"/>
    </source>
</evidence>
<evidence type="ECO:0000256" key="4">
    <source>
        <dbReference type="ARBA" id="ARBA00022786"/>
    </source>
</evidence>
<dbReference type="PANTHER" id="PTHR15493:SF9">
    <property type="entry name" value="GH14043P"/>
    <property type="match status" value="1"/>
</dbReference>